<dbReference type="OrthoDB" id="526941at2759"/>
<evidence type="ECO:0000313" key="2">
    <source>
        <dbReference type="EMBL" id="ORY86150.1"/>
    </source>
</evidence>
<feature type="transmembrane region" description="Helical" evidence="1">
    <location>
        <begin position="7"/>
        <end position="27"/>
    </location>
</feature>
<dbReference type="EMBL" id="MCFI01000003">
    <property type="protein sequence ID" value="ORY86150.1"/>
    <property type="molecule type" value="Genomic_DNA"/>
</dbReference>
<dbReference type="OMA" id="MFINASL"/>
<dbReference type="RefSeq" id="XP_040727332.1">
    <property type="nucleotide sequence ID" value="XM_040868654.1"/>
</dbReference>
<keyword evidence="3" id="KW-1185">Reference proteome</keyword>
<comment type="caution">
    <text evidence="2">The sequence shown here is derived from an EMBL/GenBank/DDBJ whole genome shotgun (WGS) entry which is preliminary data.</text>
</comment>
<keyword evidence="1" id="KW-0472">Membrane</keyword>
<keyword evidence="1" id="KW-0812">Transmembrane</keyword>
<evidence type="ECO:0000256" key="1">
    <source>
        <dbReference type="SAM" id="Phobius"/>
    </source>
</evidence>
<dbReference type="GeneID" id="63785253"/>
<sequence length="348" mass="38596">MIGLLSIRFIGLFIALAALIGVFHLGARSNGVISGYTYLSPGKVDWQAEQVASGDKPHEKPLSEIHLDQVVTSGGNTDAVLYVHYDGDPIGVRNLQFFLDHALHSKADFYFIINGYELTATIPEADNIFVIKRENSCYDLGSFGVVLQANDGALLKKYKRFLMTNSSVRGPFFPNWARANKEACWTNKFFGPLSDRVKLVGLTANCQADIGPKHLQSFALATDRLGMDFILPALQCFSDRKDAINKGELAITSLVKDAGYEALPLYARYQEVENTNQEFWAQCTHTDVQLPANYAGMDAHPFDLMFTKISRIVIEGKIDPFSPLGMVALNRLTEWADASKFSSYEQCG</sequence>
<organism evidence="2 3">
    <name type="scientific">Protomyces lactucae-debilis</name>
    <dbReference type="NCBI Taxonomy" id="2754530"/>
    <lineage>
        <taxon>Eukaryota</taxon>
        <taxon>Fungi</taxon>
        <taxon>Dikarya</taxon>
        <taxon>Ascomycota</taxon>
        <taxon>Taphrinomycotina</taxon>
        <taxon>Taphrinomycetes</taxon>
        <taxon>Taphrinales</taxon>
        <taxon>Protomycetaceae</taxon>
        <taxon>Protomyces</taxon>
    </lineage>
</organism>
<accession>A0A1Y2FQ88</accession>
<gene>
    <name evidence="2" type="ORF">BCR37DRAFT_376695</name>
</gene>
<proteinExistence type="predicted"/>
<dbReference type="Proteomes" id="UP000193685">
    <property type="component" value="Unassembled WGS sequence"/>
</dbReference>
<evidence type="ECO:0000313" key="3">
    <source>
        <dbReference type="Proteomes" id="UP000193685"/>
    </source>
</evidence>
<protein>
    <submittedName>
        <fullName evidence="2">Uncharacterized protein</fullName>
    </submittedName>
</protein>
<name>A0A1Y2FQ88_PROLT</name>
<dbReference type="STRING" id="56484.A0A1Y2FQ88"/>
<dbReference type="AlphaFoldDB" id="A0A1Y2FQ88"/>
<reference evidence="2 3" key="1">
    <citation type="submission" date="2016-07" db="EMBL/GenBank/DDBJ databases">
        <title>Pervasive Adenine N6-methylation of Active Genes in Fungi.</title>
        <authorList>
            <consortium name="DOE Joint Genome Institute"/>
            <person name="Mondo S.J."/>
            <person name="Dannebaum R.O."/>
            <person name="Kuo R.C."/>
            <person name="Labutti K."/>
            <person name="Haridas S."/>
            <person name="Kuo A."/>
            <person name="Salamov A."/>
            <person name="Ahrendt S.R."/>
            <person name="Lipzen A."/>
            <person name="Sullivan W."/>
            <person name="Andreopoulos W.B."/>
            <person name="Clum A."/>
            <person name="Lindquist E."/>
            <person name="Daum C."/>
            <person name="Ramamoorthy G.K."/>
            <person name="Gryganskyi A."/>
            <person name="Culley D."/>
            <person name="Magnuson J.K."/>
            <person name="James T.Y."/>
            <person name="O'Malley M.A."/>
            <person name="Stajich J.E."/>
            <person name="Spatafora J.W."/>
            <person name="Visel A."/>
            <person name="Grigoriev I.V."/>
        </authorList>
    </citation>
    <scope>NUCLEOTIDE SEQUENCE [LARGE SCALE GENOMIC DNA]</scope>
    <source>
        <strain evidence="2 3">12-1054</strain>
    </source>
</reference>
<keyword evidence="1" id="KW-1133">Transmembrane helix</keyword>